<gene>
    <name evidence="1" type="ORF">T265_00066</name>
</gene>
<evidence type="ECO:0000313" key="1">
    <source>
        <dbReference type="EMBL" id="KER34203.1"/>
    </source>
</evidence>
<accession>A0A075A3G9</accession>
<sequence>MSSSSTVTPTTLLAKSYEILIFRIVPDEQQPQIRTDQTLLAIEIRVQNQLESPSEYACSARLSGSAIPYRRGSSYDLKQVYRIAE</sequence>
<evidence type="ECO:0000313" key="2">
    <source>
        <dbReference type="Proteomes" id="UP000054324"/>
    </source>
</evidence>
<dbReference type="KEGG" id="ovi:T265_00066"/>
<dbReference type="GeneID" id="20314254"/>
<keyword evidence="2" id="KW-1185">Reference proteome</keyword>
<dbReference type="Proteomes" id="UP000054324">
    <property type="component" value="Unassembled WGS sequence"/>
</dbReference>
<reference evidence="1 2" key="1">
    <citation type="submission" date="2013-11" db="EMBL/GenBank/DDBJ databases">
        <title>Opisthorchis viverrini - life in the bile duct.</title>
        <authorList>
            <person name="Young N.D."/>
            <person name="Nagarajan N."/>
            <person name="Lin S.J."/>
            <person name="Korhonen P.K."/>
            <person name="Jex A.R."/>
            <person name="Hall R.S."/>
            <person name="Safavi-Hemami H."/>
            <person name="Kaewkong W."/>
            <person name="Bertrand D."/>
            <person name="Gao S."/>
            <person name="Seet Q."/>
            <person name="Wongkham S."/>
            <person name="Teh B.T."/>
            <person name="Wongkham C."/>
            <person name="Intapan P.M."/>
            <person name="Maleewong W."/>
            <person name="Yang X."/>
            <person name="Hu M."/>
            <person name="Wang Z."/>
            <person name="Hofmann A."/>
            <person name="Sternberg P.W."/>
            <person name="Tan P."/>
            <person name="Wang J."/>
            <person name="Gasser R.B."/>
        </authorList>
    </citation>
    <scope>NUCLEOTIDE SEQUENCE [LARGE SCALE GENOMIC DNA]</scope>
</reference>
<dbReference type="EMBL" id="KL596619">
    <property type="protein sequence ID" value="KER34203.1"/>
    <property type="molecule type" value="Genomic_DNA"/>
</dbReference>
<dbReference type="CTD" id="20314254"/>
<protein>
    <submittedName>
        <fullName evidence="1">Uncharacterized protein</fullName>
    </submittedName>
</protein>
<organism evidence="1 2">
    <name type="scientific">Opisthorchis viverrini</name>
    <name type="common">Southeast Asian liver fluke</name>
    <dbReference type="NCBI Taxonomy" id="6198"/>
    <lineage>
        <taxon>Eukaryota</taxon>
        <taxon>Metazoa</taxon>
        <taxon>Spiralia</taxon>
        <taxon>Lophotrochozoa</taxon>
        <taxon>Platyhelminthes</taxon>
        <taxon>Trematoda</taxon>
        <taxon>Digenea</taxon>
        <taxon>Opisthorchiida</taxon>
        <taxon>Opisthorchiata</taxon>
        <taxon>Opisthorchiidae</taxon>
        <taxon>Opisthorchis</taxon>
    </lineage>
</organism>
<name>A0A075A3G9_OPIVI</name>
<dbReference type="AlphaFoldDB" id="A0A075A3G9"/>
<dbReference type="RefSeq" id="XP_009161987.1">
    <property type="nucleotide sequence ID" value="XM_009163723.1"/>
</dbReference>
<proteinExistence type="predicted"/>